<organism evidence="6 7">
    <name type="scientific">Pseudonocardia alni</name>
    <name type="common">Amycolata alni</name>
    <dbReference type="NCBI Taxonomy" id="33907"/>
    <lineage>
        <taxon>Bacteria</taxon>
        <taxon>Bacillati</taxon>
        <taxon>Actinomycetota</taxon>
        <taxon>Actinomycetes</taxon>
        <taxon>Pseudonocardiales</taxon>
        <taxon>Pseudonocardiaceae</taxon>
        <taxon>Pseudonocardia</taxon>
    </lineage>
</organism>
<dbReference type="InterPro" id="IPR051052">
    <property type="entry name" value="Diverse_substrate_MTase"/>
</dbReference>
<evidence type="ECO:0000256" key="3">
    <source>
        <dbReference type="ARBA" id="ARBA00022679"/>
    </source>
</evidence>
<dbReference type="RefSeq" id="WP_179761636.1">
    <property type="nucleotide sequence ID" value="NZ_BAAAJZ010000003.1"/>
</dbReference>
<dbReference type="Proteomes" id="UP000549695">
    <property type="component" value="Unassembled WGS sequence"/>
</dbReference>
<accession>A0A852WA01</accession>
<dbReference type="Pfam" id="PF08241">
    <property type="entry name" value="Methyltransf_11"/>
    <property type="match status" value="1"/>
</dbReference>
<keyword evidence="2 6" id="KW-0489">Methyltransferase</keyword>
<dbReference type="PANTHER" id="PTHR44942">
    <property type="entry name" value="METHYLTRANSF_11 DOMAIN-CONTAINING PROTEIN"/>
    <property type="match status" value="1"/>
</dbReference>
<evidence type="ECO:0000259" key="5">
    <source>
        <dbReference type="Pfam" id="PF08241"/>
    </source>
</evidence>
<sequence>MPDDEVDRGRTFGAVARAYDDHRPAYPDAAVDAALAGTPERPRVLDLGAGTGKLTRVLTARGLDVVAVEPDPAMLAVLRERSPGVEARTGSAERIPLPDSHLDAVLVGQALHWFDLDRAAPEMARVLRPGGVLAGLWNGGDDDVAWIREFGELTVRGRRVPDNPAGGGDATPHPGSPWFVDDGEDRVTWDRPTTVDEHLADIATHSWALRSTPQDRDAVFAAAREFLTGQVADADGRFTMPMRTIVRRSRKL</sequence>
<reference evidence="6 7" key="1">
    <citation type="submission" date="2020-07" db="EMBL/GenBank/DDBJ databases">
        <title>Sequencing the genomes of 1000 actinobacteria strains.</title>
        <authorList>
            <person name="Klenk H.-P."/>
        </authorList>
    </citation>
    <scope>NUCLEOTIDE SEQUENCE [LARGE SCALE GENOMIC DNA]</scope>
    <source>
        <strain evidence="6 7">DSM 44749</strain>
    </source>
</reference>
<dbReference type="EMBL" id="JACCCZ010000001">
    <property type="protein sequence ID" value="NYG03155.1"/>
    <property type="molecule type" value="Genomic_DNA"/>
</dbReference>
<evidence type="ECO:0000256" key="1">
    <source>
        <dbReference type="ARBA" id="ARBA00008361"/>
    </source>
</evidence>
<dbReference type="InterPro" id="IPR020596">
    <property type="entry name" value="rRNA_Ade_Mease_Trfase_CS"/>
</dbReference>
<feature type="region of interest" description="Disordered" evidence="4">
    <location>
        <begin position="157"/>
        <end position="180"/>
    </location>
</feature>
<dbReference type="InterPro" id="IPR029063">
    <property type="entry name" value="SAM-dependent_MTases_sf"/>
</dbReference>
<comment type="caution">
    <text evidence="6">The sequence shown here is derived from an EMBL/GenBank/DDBJ whole genome shotgun (WGS) entry which is preliminary data.</text>
</comment>
<dbReference type="GeneID" id="98053157"/>
<feature type="domain" description="Methyltransferase type 11" evidence="5">
    <location>
        <begin position="45"/>
        <end position="134"/>
    </location>
</feature>
<dbReference type="AlphaFoldDB" id="A0A852WA01"/>
<dbReference type="PROSITE" id="PS01131">
    <property type="entry name" value="RRNA_A_DIMETH"/>
    <property type="match status" value="1"/>
</dbReference>
<keyword evidence="7" id="KW-1185">Reference proteome</keyword>
<gene>
    <name evidence="6" type="ORF">HDA37_003440</name>
</gene>
<dbReference type="PANTHER" id="PTHR44942:SF4">
    <property type="entry name" value="METHYLTRANSFERASE TYPE 11 DOMAIN-CONTAINING PROTEIN"/>
    <property type="match status" value="1"/>
</dbReference>
<dbReference type="GO" id="GO:0000179">
    <property type="term" value="F:rRNA (adenine-N6,N6-)-dimethyltransferase activity"/>
    <property type="evidence" value="ECO:0007669"/>
    <property type="project" value="InterPro"/>
</dbReference>
<name>A0A852WA01_PSEA5</name>
<evidence type="ECO:0000256" key="2">
    <source>
        <dbReference type="ARBA" id="ARBA00022603"/>
    </source>
</evidence>
<dbReference type="SUPFAM" id="SSF53335">
    <property type="entry name" value="S-adenosyl-L-methionine-dependent methyltransferases"/>
    <property type="match status" value="1"/>
</dbReference>
<evidence type="ECO:0000313" key="7">
    <source>
        <dbReference type="Proteomes" id="UP000549695"/>
    </source>
</evidence>
<dbReference type="CDD" id="cd02440">
    <property type="entry name" value="AdoMet_MTases"/>
    <property type="match status" value="1"/>
</dbReference>
<dbReference type="Gene3D" id="3.40.50.150">
    <property type="entry name" value="Vaccinia Virus protein VP39"/>
    <property type="match status" value="1"/>
</dbReference>
<evidence type="ECO:0000313" key="6">
    <source>
        <dbReference type="EMBL" id="NYG03155.1"/>
    </source>
</evidence>
<evidence type="ECO:0000256" key="4">
    <source>
        <dbReference type="SAM" id="MobiDB-lite"/>
    </source>
</evidence>
<protein>
    <submittedName>
        <fullName evidence="6">SAM-dependent methyltransferase</fullName>
    </submittedName>
</protein>
<proteinExistence type="inferred from homology"/>
<dbReference type="InterPro" id="IPR013216">
    <property type="entry name" value="Methyltransf_11"/>
</dbReference>
<comment type="similarity">
    <text evidence="1">Belongs to the methyltransferase superfamily.</text>
</comment>
<keyword evidence="3" id="KW-0808">Transferase</keyword>